<evidence type="ECO:0000256" key="1">
    <source>
        <dbReference type="SAM" id="MobiDB-lite"/>
    </source>
</evidence>
<sequence>MSSNDDTTKKANSGNVTDQVTGTAQFATSVLGNTVGGLGRTVGGVAGAATRGIGDTVSSVTGDAGRPVGDAVGSIGTGLESGLGSVSKGVEDAGQWKKQ</sequence>
<dbReference type="AlphaFoldDB" id="A0A024SID0"/>
<protein>
    <submittedName>
        <fullName evidence="2">Uncharacterized protein</fullName>
    </submittedName>
</protein>
<organism evidence="2 3">
    <name type="scientific">Hypocrea jecorina (strain ATCC 56765 / BCRC 32924 / NRRL 11460 / Rut C-30)</name>
    <name type="common">Trichoderma reesei</name>
    <dbReference type="NCBI Taxonomy" id="1344414"/>
    <lineage>
        <taxon>Eukaryota</taxon>
        <taxon>Fungi</taxon>
        <taxon>Dikarya</taxon>
        <taxon>Ascomycota</taxon>
        <taxon>Pezizomycotina</taxon>
        <taxon>Sordariomycetes</taxon>
        <taxon>Hypocreomycetidae</taxon>
        <taxon>Hypocreales</taxon>
        <taxon>Hypocreaceae</taxon>
        <taxon>Trichoderma</taxon>
    </lineage>
</organism>
<dbReference type="PANTHER" id="PTHR40636:SF1">
    <property type="entry name" value="CSBD-LIKE DOMAIN-CONTAINING PROTEIN"/>
    <property type="match status" value="1"/>
</dbReference>
<feature type="region of interest" description="Disordered" evidence="1">
    <location>
        <begin position="1"/>
        <end position="21"/>
    </location>
</feature>
<evidence type="ECO:0000313" key="3">
    <source>
        <dbReference type="Proteomes" id="UP000024376"/>
    </source>
</evidence>
<dbReference type="Proteomes" id="UP000024376">
    <property type="component" value="Unassembled WGS sequence"/>
</dbReference>
<evidence type="ECO:0000313" key="2">
    <source>
        <dbReference type="EMBL" id="ETS05506.1"/>
    </source>
</evidence>
<dbReference type="PANTHER" id="PTHR40636">
    <property type="entry name" value="CSBD-LIKE DOMAIN-CONTAINING PROTEIN"/>
    <property type="match status" value="1"/>
</dbReference>
<dbReference type="KEGG" id="trr:M419DRAFT_117652"/>
<accession>A0A024SID0</accession>
<dbReference type="EMBL" id="KI911140">
    <property type="protein sequence ID" value="ETS05506.1"/>
    <property type="molecule type" value="Genomic_DNA"/>
</dbReference>
<proteinExistence type="predicted"/>
<reference evidence="3" key="1">
    <citation type="journal article" date="2013" name="Ind. Biotechnol.">
        <title>Comparative genomics analysis of Trichoderma reesei strains.</title>
        <authorList>
            <person name="Koike H."/>
            <person name="Aerts A."/>
            <person name="LaButti K."/>
            <person name="Grigoriev I.V."/>
            <person name="Baker S.E."/>
        </authorList>
    </citation>
    <scope>NUCLEOTIDE SEQUENCE [LARGE SCALE GENOMIC DNA]</scope>
    <source>
        <strain evidence="3">ATCC 56765 / BCRC 32924 / NRRL 11460 / Rut C-30</strain>
    </source>
</reference>
<name>A0A024SID0_HYPJR</name>
<dbReference type="OrthoDB" id="2565331at2759"/>
<dbReference type="HOGENOM" id="CLU_167691_0_0_1"/>
<gene>
    <name evidence="2" type="ORF">M419DRAFT_117652</name>
</gene>
<feature type="region of interest" description="Disordered" evidence="1">
    <location>
        <begin position="52"/>
        <end position="73"/>
    </location>
</feature>